<evidence type="ECO:0000313" key="1">
    <source>
        <dbReference type="EMBL" id="RDX46511.1"/>
    </source>
</evidence>
<evidence type="ECO:0000313" key="2">
    <source>
        <dbReference type="Proteomes" id="UP000256964"/>
    </source>
</evidence>
<dbReference type="Proteomes" id="UP000256964">
    <property type="component" value="Unassembled WGS sequence"/>
</dbReference>
<protein>
    <submittedName>
        <fullName evidence="1">Uncharacterized protein</fullName>
    </submittedName>
</protein>
<dbReference type="Gene3D" id="1.20.1280.50">
    <property type="match status" value="1"/>
</dbReference>
<dbReference type="EMBL" id="KZ857426">
    <property type="protein sequence ID" value="RDX46511.1"/>
    <property type="molecule type" value="Genomic_DNA"/>
</dbReference>
<gene>
    <name evidence="1" type="ORF">OH76DRAFT_1485405</name>
</gene>
<reference evidence="1 2" key="1">
    <citation type="journal article" date="2018" name="Biotechnol. Biofuels">
        <title>Integrative visual omics of the white-rot fungus Polyporus brumalis exposes the biotechnological potential of its oxidative enzymes for delignifying raw plant biomass.</title>
        <authorList>
            <person name="Miyauchi S."/>
            <person name="Rancon A."/>
            <person name="Drula E."/>
            <person name="Hage H."/>
            <person name="Chaduli D."/>
            <person name="Favel A."/>
            <person name="Grisel S."/>
            <person name="Henrissat B."/>
            <person name="Herpoel-Gimbert I."/>
            <person name="Ruiz-Duenas F.J."/>
            <person name="Chevret D."/>
            <person name="Hainaut M."/>
            <person name="Lin J."/>
            <person name="Wang M."/>
            <person name="Pangilinan J."/>
            <person name="Lipzen A."/>
            <person name="Lesage-Meessen L."/>
            <person name="Navarro D."/>
            <person name="Riley R."/>
            <person name="Grigoriev I.V."/>
            <person name="Zhou S."/>
            <person name="Raouche S."/>
            <person name="Rosso M.N."/>
        </authorList>
    </citation>
    <scope>NUCLEOTIDE SEQUENCE [LARGE SCALE GENOMIC DNA]</scope>
    <source>
        <strain evidence="1 2">BRFM 1820</strain>
    </source>
</reference>
<organism evidence="1 2">
    <name type="scientific">Lentinus brumalis</name>
    <dbReference type="NCBI Taxonomy" id="2498619"/>
    <lineage>
        <taxon>Eukaryota</taxon>
        <taxon>Fungi</taxon>
        <taxon>Dikarya</taxon>
        <taxon>Basidiomycota</taxon>
        <taxon>Agaricomycotina</taxon>
        <taxon>Agaricomycetes</taxon>
        <taxon>Polyporales</taxon>
        <taxon>Polyporaceae</taxon>
        <taxon>Lentinus</taxon>
    </lineage>
</organism>
<keyword evidence="2" id="KW-1185">Reference proteome</keyword>
<sequence>MSAHGQGRPKDRGLVRDRFALAVQELELLIDTDTDHLISDEEIDGVRKLLHRSNQLLTRLSNARRGANRLPAELLHEIFLQSLHPVILSRYCAKGPSWYDRHYSDEVGWPHEHKRVCDVLALAHVCKRWRSVALAFPELWQSVSIFSRGAGSTFLTRAEDKPLSLLAIAKGPSEAGWLNDMCAEGAPTMRQLLWVSPSQGLGQHRGYAMSELDIKAPNLERLCMARGVGDHELYRSRSIFRGDTSKVKYLAIIELHWVPRNRFPALTHLVLTERIHPYELGTFLERCPNLQTLVCRTTRPWEQIEPARTISLPHLRRISLECPDFPDNYLFNFLAKLEFDRSRAAIRVSFNGYAADTFGHQRNVLVAPPHPQDMSGLEPQPDAQYTHLCVKAIGPPRGSSSFTMFATSATGGVCLRGNSAIQHMVQYSFPLQHITELWVDGLTKEVPEVLMLWRRALPALRTLVVVRRPPPLTEVFPNAPAMYFGGPQKSQKAGPTIMGLAHAREMGMRVLDDRRWESEDAVFAHLKTIFGIPFMPGTHPVRMFVSDGQGTIKEAELDPWMTVTGLTLQEAEGEDVEVPTVMLMPEVCTEDSDLTAWETW</sequence>
<dbReference type="STRING" id="139420.A0A371D1W0"/>
<dbReference type="OrthoDB" id="2731171at2759"/>
<proteinExistence type="predicted"/>
<dbReference type="AlphaFoldDB" id="A0A371D1W0"/>
<accession>A0A371D1W0</accession>
<name>A0A371D1W0_9APHY</name>